<keyword evidence="2" id="KW-1133">Transmembrane helix</keyword>
<organism evidence="3 4">
    <name type="scientific">Steccherinum ochraceum</name>
    <dbReference type="NCBI Taxonomy" id="92696"/>
    <lineage>
        <taxon>Eukaryota</taxon>
        <taxon>Fungi</taxon>
        <taxon>Dikarya</taxon>
        <taxon>Basidiomycota</taxon>
        <taxon>Agaricomycotina</taxon>
        <taxon>Agaricomycetes</taxon>
        <taxon>Polyporales</taxon>
        <taxon>Steccherinaceae</taxon>
        <taxon>Steccherinum</taxon>
    </lineage>
</organism>
<feature type="transmembrane region" description="Helical" evidence="2">
    <location>
        <begin position="72"/>
        <end position="92"/>
    </location>
</feature>
<evidence type="ECO:0000313" key="4">
    <source>
        <dbReference type="Proteomes" id="UP000292702"/>
    </source>
</evidence>
<keyword evidence="2" id="KW-0812">Transmembrane</keyword>
<name>A0A4R0RUK0_9APHY</name>
<keyword evidence="2" id="KW-0472">Membrane</keyword>
<gene>
    <name evidence="3" type="ORF">EIP91_007776</name>
</gene>
<accession>A0A4R0RUK0</accession>
<feature type="transmembrane region" description="Helical" evidence="2">
    <location>
        <begin position="143"/>
        <end position="168"/>
    </location>
</feature>
<feature type="region of interest" description="Disordered" evidence="1">
    <location>
        <begin position="266"/>
        <end position="288"/>
    </location>
</feature>
<feature type="transmembrane region" description="Helical" evidence="2">
    <location>
        <begin position="104"/>
        <end position="123"/>
    </location>
</feature>
<keyword evidence="4" id="KW-1185">Reference proteome</keyword>
<dbReference type="AlphaFoldDB" id="A0A4R0RUK0"/>
<proteinExistence type="predicted"/>
<feature type="compositionally biased region" description="Basic and acidic residues" evidence="1">
    <location>
        <begin position="275"/>
        <end position="288"/>
    </location>
</feature>
<comment type="caution">
    <text evidence="3">The sequence shown here is derived from an EMBL/GenBank/DDBJ whole genome shotgun (WGS) entry which is preliminary data.</text>
</comment>
<evidence type="ECO:0000313" key="3">
    <source>
        <dbReference type="EMBL" id="TCD69429.1"/>
    </source>
</evidence>
<sequence>MDGFQNGSIDISGVYEQSYMQLLGVGYIHLEQTERPILLLAVSSKSLLFHLCTTTTGSFAPFKTVKSCQNYALFHQLVIVVAQLIVSYILALRTVALWGGSRRLLIIIFSVALSLIAITLWALTGQKSDTSIDFGCHTASSKITAIHIAVAWECLFVFDTMILSLTLYKSYKEISREYVGTLNLMLLIARDGAIYFAIMACANLANVLTFYFWSPALRGALSTAASSVSVSMMSRVMLNLQEKAERTRTLDRSSANRTSTTLLFASRGNTSARAPTEERTRQVPDEDV</sequence>
<evidence type="ECO:0000256" key="1">
    <source>
        <dbReference type="SAM" id="MobiDB-lite"/>
    </source>
</evidence>
<reference evidence="3 4" key="1">
    <citation type="submission" date="2018-11" db="EMBL/GenBank/DDBJ databases">
        <title>Genome assembly of Steccherinum ochraceum LE-BIN_3174, the white-rot fungus of the Steccherinaceae family (The Residual Polyporoid clade, Polyporales, Basidiomycota).</title>
        <authorList>
            <person name="Fedorova T.V."/>
            <person name="Glazunova O.A."/>
            <person name="Landesman E.O."/>
            <person name="Moiseenko K.V."/>
            <person name="Psurtseva N.V."/>
            <person name="Savinova O.S."/>
            <person name="Shakhova N.V."/>
            <person name="Tyazhelova T.V."/>
            <person name="Vasina D.V."/>
        </authorList>
    </citation>
    <scope>NUCLEOTIDE SEQUENCE [LARGE SCALE GENOMIC DNA]</scope>
    <source>
        <strain evidence="3 4">LE-BIN_3174</strain>
    </source>
</reference>
<protein>
    <submittedName>
        <fullName evidence="3">Uncharacterized protein</fullName>
    </submittedName>
</protein>
<evidence type="ECO:0000256" key="2">
    <source>
        <dbReference type="SAM" id="Phobius"/>
    </source>
</evidence>
<dbReference type="Proteomes" id="UP000292702">
    <property type="component" value="Unassembled WGS sequence"/>
</dbReference>
<dbReference type="EMBL" id="RWJN01000042">
    <property type="protein sequence ID" value="TCD69429.1"/>
    <property type="molecule type" value="Genomic_DNA"/>
</dbReference>
<dbReference type="OrthoDB" id="2686513at2759"/>
<feature type="transmembrane region" description="Helical" evidence="2">
    <location>
        <begin position="193"/>
        <end position="213"/>
    </location>
</feature>